<comment type="caution">
    <text evidence="1">The sequence shown here is derived from an EMBL/GenBank/DDBJ whole genome shotgun (WGS) entry which is preliminary data.</text>
</comment>
<organism evidence="1 2">
    <name type="scientific">Spartinivicinus poritis</name>
    <dbReference type="NCBI Taxonomy" id="2994640"/>
    <lineage>
        <taxon>Bacteria</taxon>
        <taxon>Pseudomonadati</taxon>
        <taxon>Pseudomonadota</taxon>
        <taxon>Gammaproteobacteria</taxon>
        <taxon>Oceanospirillales</taxon>
        <taxon>Zooshikellaceae</taxon>
        <taxon>Spartinivicinus</taxon>
    </lineage>
</organism>
<name>A0ABT5UGY2_9GAMM</name>
<proteinExistence type="predicted"/>
<protein>
    <submittedName>
        <fullName evidence="1">Uncharacterized protein</fullName>
    </submittedName>
</protein>
<dbReference type="Proteomes" id="UP001528823">
    <property type="component" value="Unassembled WGS sequence"/>
</dbReference>
<reference evidence="1 2" key="1">
    <citation type="submission" date="2022-11" db="EMBL/GenBank/DDBJ databases">
        <title>Spartinivicinus poritis sp. nov., isolated from scleractinian coral Porites lutea.</title>
        <authorList>
            <person name="Zhang G."/>
            <person name="Cai L."/>
            <person name="Wei Q."/>
        </authorList>
    </citation>
    <scope>NUCLEOTIDE SEQUENCE [LARGE SCALE GENOMIC DNA]</scope>
    <source>
        <strain evidence="1 2">A2-2</strain>
    </source>
</reference>
<keyword evidence="2" id="KW-1185">Reference proteome</keyword>
<dbReference type="EMBL" id="JAPMOU010000075">
    <property type="protein sequence ID" value="MDE1465652.1"/>
    <property type="molecule type" value="Genomic_DNA"/>
</dbReference>
<sequence length="137" mass="15983">MTSQTKQQRLEAVNELIKVIASSGRCFFSENADKSNKVENPFISTMEIDERGKIWYIDHYTRKRIYTHNDHDWNYFTHGGTLKRLVAFFRNHISKGAQIRADYFDPNGSFWGEQHPWAYGDDILIVKEAALRLGIAK</sequence>
<dbReference type="RefSeq" id="WP_274691955.1">
    <property type="nucleotide sequence ID" value="NZ_JAPMOU010000075.1"/>
</dbReference>
<accession>A0ABT5UGY2</accession>
<evidence type="ECO:0000313" key="1">
    <source>
        <dbReference type="EMBL" id="MDE1465652.1"/>
    </source>
</evidence>
<gene>
    <name evidence="1" type="ORF">ORQ98_27185</name>
</gene>
<evidence type="ECO:0000313" key="2">
    <source>
        <dbReference type="Proteomes" id="UP001528823"/>
    </source>
</evidence>